<dbReference type="PANTHER" id="PTHR16052:SF0">
    <property type="entry name" value="TBCC DOMAIN-CONTAINING PROTEIN 1"/>
    <property type="match status" value="1"/>
</dbReference>
<feature type="region of interest" description="Disordered" evidence="1">
    <location>
        <begin position="262"/>
        <end position="297"/>
    </location>
</feature>
<dbReference type="InterPro" id="IPR039589">
    <property type="entry name" value="TBCC1"/>
</dbReference>
<reference evidence="3" key="1">
    <citation type="journal article" date="2019" name="Curr. Biol.">
        <title>Genome Sequence of Striga asiatica Provides Insight into the Evolution of Plant Parasitism.</title>
        <authorList>
            <person name="Yoshida S."/>
            <person name="Kim S."/>
            <person name="Wafula E.K."/>
            <person name="Tanskanen J."/>
            <person name="Kim Y.M."/>
            <person name="Honaas L."/>
            <person name="Yang Z."/>
            <person name="Spallek T."/>
            <person name="Conn C.E."/>
            <person name="Ichihashi Y."/>
            <person name="Cheong K."/>
            <person name="Cui S."/>
            <person name="Der J.P."/>
            <person name="Gundlach H."/>
            <person name="Jiao Y."/>
            <person name="Hori C."/>
            <person name="Ishida J.K."/>
            <person name="Kasahara H."/>
            <person name="Kiba T."/>
            <person name="Kim M.S."/>
            <person name="Koo N."/>
            <person name="Laohavisit A."/>
            <person name="Lee Y.H."/>
            <person name="Lumba S."/>
            <person name="McCourt P."/>
            <person name="Mortimer J.C."/>
            <person name="Mutuku J.M."/>
            <person name="Nomura T."/>
            <person name="Sasaki-Sekimoto Y."/>
            <person name="Seto Y."/>
            <person name="Wang Y."/>
            <person name="Wakatake T."/>
            <person name="Sakakibara H."/>
            <person name="Demura T."/>
            <person name="Yamaguchi S."/>
            <person name="Yoneyama K."/>
            <person name="Manabe R.I."/>
            <person name="Nelson D.C."/>
            <person name="Schulman A.H."/>
            <person name="Timko M.P."/>
            <person name="dePamphilis C.W."/>
            <person name="Choi D."/>
            <person name="Shirasu K."/>
        </authorList>
    </citation>
    <scope>NUCLEOTIDE SEQUENCE [LARGE SCALE GENOMIC DNA]</scope>
    <source>
        <strain evidence="3">cv. UVA1</strain>
    </source>
</reference>
<keyword evidence="3" id="KW-1185">Reference proteome</keyword>
<comment type="caution">
    <text evidence="2">The sequence shown here is derived from an EMBL/GenBank/DDBJ whole genome shotgun (WGS) entry which is preliminary data.</text>
</comment>
<dbReference type="AlphaFoldDB" id="A0A5A7RIU9"/>
<evidence type="ECO:0000313" key="3">
    <source>
        <dbReference type="Proteomes" id="UP000325081"/>
    </source>
</evidence>
<gene>
    <name evidence="2" type="ORF">STAS_34944</name>
</gene>
<name>A0A5A7RIU9_STRAF</name>
<proteinExistence type="predicted"/>
<evidence type="ECO:0000313" key="2">
    <source>
        <dbReference type="EMBL" id="GER57145.1"/>
    </source>
</evidence>
<sequence length="317" mass="34719">MSDSTTTEQQPAASPFTPTFAAAACHLYPRREPFDHGLLPIPKLIFTDGAQTLSQLKSSLLLSSSAERVDMDTLAQALQIPVEHVRLLIETISSVLRDEFDPLVKAAKSTDGVDKIGVHIYDLLMFLYIQSYKRLLPKGHRDSAAVADVWPSTLAFDGSLYEPDRPSRLLGSQAELYLGAESFSSCQVLSLDKFEHLGFLLYFGEKGSIRIPFEPEYSTFRKFGPSSDMPAAPVPASQVLDWLLQIIASTLEFIADRVSPKDNIPSSSSDEDVQRSDAGTSPSKPSSSSRGPSFIDGFSKSSCVKQASDLKVHLQRS</sequence>
<dbReference type="Proteomes" id="UP000325081">
    <property type="component" value="Unassembled WGS sequence"/>
</dbReference>
<feature type="compositionally biased region" description="Low complexity" evidence="1">
    <location>
        <begin position="281"/>
        <end position="293"/>
    </location>
</feature>
<protein>
    <submittedName>
        <fullName evidence="2">Tubulin binding cofactor C</fullName>
    </submittedName>
</protein>
<accession>A0A5A7RIU9</accession>
<organism evidence="2 3">
    <name type="scientific">Striga asiatica</name>
    <name type="common">Asiatic witchweed</name>
    <name type="synonym">Buchnera asiatica</name>
    <dbReference type="NCBI Taxonomy" id="4170"/>
    <lineage>
        <taxon>Eukaryota</taxon>
        <taxon>Viridiplantae</taxon>
        <taxon>Streptophyta</taxon>
        <taxon>Embryophyta</taxon>
        <taxon>Tracheophyta</taxon>
        <taxon>Spermatophyta</taxon>
        <taxon>Magnoliopsida</taxon>
        <taxon>eudicotyledons</taxon>
        <taxon>Gunneridae</taxon>
        <taxon>Pentapetalae</taxon>
        <taxon>asterids</taxon>
        <taxon>lamiids</taxon>
        <taxon>Lamiales</taxon>
        <taxon>Orobanchaceae</taxon>
        <taxon>Buchnereae</taxon>
        <taxon>Striga</taxon>
    </lineage>
</organism>
<dbReference type="EMBL" id="BKCP01013181">
    <property type="protein sequence ID" value="GER57145.1"/>
    <property type="molecule type" value="Genomic_DNA"/>
</dbReference>
<dbReference type="PANTHER" id="PTHR16052">
    <property type="entry name" value="TBCC DOMAIN-CONTAINING PROTEIN 1"/>
    <property type="match status" value="1"/>
</dbReference>
<dbReference type="OrthoDB" id="427777at2759"/>
<evidence type="ECO:0000256" key="1">
    <source>
        <dbReference type="SAM" id="MobiDB-lite"/>
    </source>
</evidence>